<evidence type="ECO:0000256" key="3">
    <source>
        <dbReference type="ARBA" id="ARBA00013994"/>
    </source>
</evidence>
<gene>
    <name evidence="7" type="ORF">LAMI_0G14180G</name>
</gene>
<evidence type="ECO:0000256" key="1">
    <source>
        <dbReference type="ARBA" id="ARBA00004173"/>
    </source>
</evidence>
<dbReference type="EMBL" id="LT598469">
    <property type="protein sequence ID" value="SCV01854.1"/>
    <property type="molecule type" value="Genomic_DNA"/>
</dbReference>
<organism evidence="7 8">
    <name type="scientific">Lachancea mirantina</name>
    <dbReference type="NCBI Taxonomy" id="1230905"/>
    <lineage>
        <taxon>Eukaryota</taxon>
        <taxon>Fungi</taxon>
        <taxon>Dikarya</taxon>
        <taxon>Ascomycota</taxon>
        <taxon>Saccharomycotina</taxon>
        <taxon>Saccharomycetes</taxon>
        <taxon>Saccharomycetales</taxon>
        <taxon>Saccharomycetaceae</taxon>
        <taxon>Lachancea</taxon>
    </lineage>
</organism>
<dbReference type="AlphaFoldDB" id="A0A1G4KC09"/>
<dbReference type="InterPro" id="IPR029427">
    <property type="entry name" value="AIM23"/>
</dbReference>
<dbReference type="Proteomes" id="UP000191024">
    <property type="component" value="Chromosome G"/>
</dbReference>
<evidence type="ECO:0000256" key="2">
    <source>
        <dbReference type="ARBA" id="ARBA00008476"/>
    </source>
</evidence>
<evidence type="ECO:0000256" key="4">
    <source>
        <dbReference type="ARBA" id="ARBA00022946"/>
    </source>
</evidence>
<keyword evidence="5" id="KW-0496">Mitochondrion</keyword>
<protein>
    <recommendedName>
        <fullName evidence="3">Altered inheritance of mitochondria protein 23, mitochondrial</fullName>
    </recommendedName>
</protein>
<dbReference type="GO" id="GO:0005739">
    <property type="term" value="C:mitochondrion"/>
    <property type="evidence" value="ECO:0007669"/>
    <property type="project" value="UniProtKB-SubCell"/>
</dbReference>
<dbReference type="Pfam" id="PF14877">
    <property type="entry name" value="mIF3"/>
    <property type="match status" value="1"/>
</dbReference>
<dbReference type="OrthoDB" id="3996489at2759"/>
<accession>A0A1G4KC09</accession>
<feature type="compositionally biased region" description="Basic and acidic residues" evidence="6">
    <location>
        <begin position="316"/>
        <end position="348"/>
    </location>
</feature>
<feature type="compositionally biased region" description="Polar residues" evidence="6">
    <location>
        <begin position="349"/>
        <end position="358"/>
    </location>
</feature>
<proteinExistence type="inferred from homology"/>
<comment type="subcellular location">
    <subcellularLocation>
        <location evidence="1">Mitochondrion</location>
    </subcellularLocation>
</comment>
<evidence type="ECO:0000313" key="7">
    <source>
        <dbReference type="EMBL" id="SCV01854.1"/>
    </source>
</evidence>
<evidence type="ECO:0000256" key="5">
    <source>
        <dbReference type="ARBA" id="ARBA00023128"/>
    </source>
</evidence>
<name>A0A1G4KC09_9SACH</name>
<feature type="region of interest" description="Disordered" evidence="6">
    <location>
        <begin position="311"/>
        <end position="358"/>
    </location>
</feature>
<comment type="similarity">
    <text evidence="2">Belongs to the AIM23 family.</text>
</comment>
<sequence>MLTSLKYSCQNQLKILPSISSRFFTNRARHQKENARTNNDILLNTTALLKSQKSNHRDDKFSRQVIPKKRAKPIGLSSHRKRLALRWSGGNERAQQAANWIIERSIKINSRGIVKMVNTESNKLEEVQIQTLPEKIDLSSQGLILVDVEEQHGSKIPLIKIVEAKTALKRYSDAIASRKEKELSRLGISARTGKKPEKDKDSCIKQIKVSWQISDSDLVNQKANEIESQLQKGLKVHLYVDSKDALSKANWTNDFNSTNSSAPIQNNISKKELKRREFIVEALQKIAENSNASYTLEGSSETRLIMKLASKSSGNSDEKKTIKEHNRREKQAKIEKRVEKKRLREAQKRTNANLIQSC</sequence>
<keyword evidence="8" id="KW-1185">Reference proteome</keyword>
<reference evidence="7 8" key="1">
    <citation type="submission" date="2016-03" db="EMBL/GenBank/DDBJ databases">
        <authorList>
            <person name="Devillers H."/>
        </authorList>
    </citation>
    <scope>NUCLEOTIDE SEQUENCE [LARGE SCALE GENOMIC DNA]</scope>
    <source>
        <strain evidence="7">CBS 11717</strain>
    </source>
</reference>
<keyword evidence="4" id="KW-0809">Transit peptide</keyword>
<evidence type="ECO:0000256" key="6">
    <source>
        <dbReference type="SAM" id="MobiDB-lite"/>
    </source>
</evidence>
<evidence type="ECO:0000313" key="8">
    <source>
        <dbReference type="Proteomes" id="UP000191024"/>
    </source>
</evidence>